<evidence type="ECO:0000313" key="2">
    <source>
        <dbReference type="Proteomes" id="UP000198827"/>
    </source>
</evidence>
<proteinExistence type="predicted"/>
<reference evidence="1 2" key="1">
    <citation type="submission" date="2016-10" db="EMBL/GenBank/DDBJ databases">
        <authorList>
            <person name="de Groot N.N."/>
        </authorList>
    </citation>
    <scope>NUCLEOTIDE SEQUENCE [LARGE SCALE GENOMIC DNA]</scope>
    <source>
        <strain evidence="1 2">CECT 7543</strain>
    </source>
</reference>
<dbReference type="Proteomes" id="UP000198827">
    <property type="component" value="Chromosome I"/>
</dbReference>
<evidence type="ECO:0000313" key="1">
    <source>
        <dbReference type="EMBL" id="SDO73432.1"/>
    </source>
</evidence>
<accession>A0A1H0LYW0</accession>
<protein>
    <submittedName>
        <fullName evidence="1">Uncharacterized protein</fullName>
    </submittedName>
</protein>
<name>A0A1H0LYW0_9PSED</name>
<dbReference type="AlphaFoldDB" id="A0A1H0LYW0"/>
<organism evidence="1 2">
    <name type="scientific">Pseudomonas arsenicoxydans</name>
    <dbReference type="NCBI Taxonomy" id="702115"/>
    <lineage>
        <taxon>Bacteria</taxon>
        <taxon>Pseudomonadati</taxon>
        <taxon>Pseudomonadota</taxon>
        <taxon>Gammaproteobacteria</taxon>
        <taxon>Pseudomonadales</taxon>
        <taxon>Pseudomonadaceae</taxon>
        <taxon>Pseudomonas</taxon>
    </lineage>
</organism>
<dbReference type="EMBL" id="LT629705">
    <property type="protein sequence ID" value="SDO73432.1"/>
    <property type="molecule type" value="Genomic_DNA"/>
</dbReference>
<gene>
    <name evidence="1" type="ORF">SAMN04489798_3714</name>
</gene>
<sequence>MTDFKRIAEIYAAFPDEMRNFSSEEKSPLRSPIDTMRTRYWYEGLKQRTHLSTAYALEKYFEKESFQRNSDGTIRHYRSKWEGYDNDLNTPKSKTLKRVELLAPGSTREVEHPLWEIMRHVAKKDIELDTHMRELSVDVQEAIYSSGFSGLCAYSKREPVTQRLLDKLEKRASLDSMACLICLILEAIQQNRDSTAVKTANTLHNVLLMIGIELQSRHIALPFLDWVIRHILPLGVLPHLKVSMVSSDYVQASAYLNAMVYQNKSRRGKSLEWPQRVKVMHRLIHGKMGMDVEFAMRPRFELRSDIKDISPEDIKDFESASKFRSWGWKCILEGRSEPFPPAELFL</sequence>
<dbReference type="RefSeq" id="WP_090182940.1">
    <property type="nucleotide sequence ID" value="NZ_LT629705.1"/>
</dbReference>
<dbReference type="OrthoDB" id="6997471at2"/>